<dbReference type="Proteomes" id="UP000008827">
    <property type="component" value="Chromosome 11"/>
</dbReference>
<evidence type="ECO:0000313" key="5">
    <source>
        <dbReference type="Proteomes" id="UP000008827"/>
    </source>
</evidence>
<organism evidence="3">
    <name type="scientific">Glycine max</name>
    <name type="common">Soybean</name>
    <name type="synonym">Glycine hispida</name>
    <dbReference type="NCBI Taxonomy" id="3847"/>
    <lineage>
        <taxon>Eukaryota</taxon>
        <taxon>Viridiplantae</taxon>
        <taxon>Streptophyta</taxon>
        <taxon>Embryophyta</taxon>
        <taxon>Tracheophyta</taxon>
        <taxon>Spermatophyta</taxon>
        <taxon>Magnoliopsida</taxon>
        <taxon>eudicotyledons</taxon>
        <taxon>Gunneridae</taxon>
        <taxon>Pentapetalae</taxon>
        <taxon>rosids</taxon>
        <taxon>fabids</taxon>
        <taxon>Fabales</taxon>
        <taxon>Fabaceae</taxon>
        <taxon>Papilionoideae</taxon>
        <taxon>50 kb inversion clade</taxon>
        <taxon>NPAAA clade</taxon>
        <taxon>indigoferoid/millettioid clade</taxon>
        <taxon>Phaseoleae</taxon>
        <taxon>Glycine</taxon>
        <taxon>Glycine subgen. Soja</taxon>
    </lineage>
</organism>
<dbReference type="AlphaFoldDB" id="A0A0R0HUI9"/>
<feature type="coiled-coil region" evidence="1">
    <location>
        <begin position="17"/>
        <end position="79"/>
    </location>
</feature>
<protein>
    <recommendedName>
        <fullName evidence="2">Factor of DNA methylation 1-5/IDN2 domain-containing protein</fullName>
    </recommendedName>
</protein>
<reference evidence="3" key="3">
    <citation type="submission" date="2018-07" db="EMBL/GenBank/DDBJ databases">
        <title>WGS assembly of Glycine max.</title>
        <authorList>
            <person name="Schmutz J."/>
            <person name="Cannon S."/>
            <person name="Schlueter J."/>
            <person name="Ma J."/>
            <person name="Mitros T."/>
            <person name="Nelson W."/>
            <person name="Hyten D."/>
            <person name="Song Q."/>
            <person name="Thelen J."/>
            <person name="Cheng J."/>
            <person name="Xu D."/>
            <person name="Hellsten U."/>
            <person name="May G."/>
            <person name="Yu Y."/>
            <person name="Sakurai T."/>
            <person name="Umezawa T."/>
            <person name="Bhattacharyya M."/>
            <person name="Sandhu D."/>
            <person name="Valliyodan B."/>
            <person name="Lindquist E."/>
            <person name="Peto M."/>
            <person name="Grant D."/>
            <person name="Shu S."/>
            <person name="Goodstein D."/>
            <person name="Barry K."/>
            <person name="Futrell-Griggs M."/>
            <person name="Abernathy B."/>
            <person name="Du J."/>
            <person name="Tian Z."/>
            <person name="Zhu L."/>
            <person name="Gill N."/>
            <person name="Joshi T."/>
            <person name="Libault M."/>
            <person name="Sethuraman A."/>
            <person name="Zhang X."/>
            <person name="Shinozaki K."/>
            <person name="Nguyen H."/>
            <person name="Wing R."/>
            <person name="Cregan P."/>
            <person name="Specht J."/>
            <person name="Grimwood J."/>
            <person name="Rokhsar D."/>
            <person name="Stacey G."/>
            <person name="Shoemaker R."/>
            <person name="Jackson S."/>
        </authorList>
    </citation>
    <scope>NUCLEOTIDE SEQUENCE</scope>
    <source>
        <tissue evidence="3">Callus</tissue>
    </source>
</reference>
<gene>
    <name evidence="3" type="ORF">GLYMA_11G219300</name>
</gene>
<name>A0A0R0HUI9_SOYBN</name>
<keyword evidence="5" id="KW-1185">Reference proteome</keyword>
<dbReference type="PANTHER" id="PTHR21596">
    <property type="entry name" value="RIBONUCLEASE P SUBUNIT P38"/>
    <property type="match status" value="1"/>
</dbReference>
<evidence type="ECO:0000313" key="4">
    <source>
        <dbReference type="EnsemblPlants" id="KRH30981"/>
    </source>
</evidence>
<evidence type="ECO:0000259" key="2">
    <source>
        <dbReference type="Pfam" id="PF03469"/>
    </source>
</evidence>
<accession>A0A0R0HUI9</accession>
<dbReference type="InterPro" id="IPR045177">
    <property type="entry name" value="FDM1-5/IDN2"/>
</dbReference>
<dbReference type="SMR" id="A0A0R0HUI9"/>
<dbReference type="GO" id="GO:0080188">
    <property type="term" value="P:gene silencing by siRNA-directed DNA methylation"/>
    <property type="evidence" value="ECO:0007669"/>
    <property type="project" value="InterPro"/>
</dbReference>
<reference evidence="4" key="2">
    <citation type="submission" date="2018-02" db="UniProtKB">
        <authorList>
            <consortium name="EnsemblPlants"/>
        </authorList>
    </citation>
    <scope>IDENTIFICATION</scope>
    <source>
        <strain evidence="4">Williams 82</strain>
    </source>
</reference>
<evidence type="ECO:0000256" key="1">
    <source>
        <dbReference type="SAM" id="Coils"/>
    </source>
</evidence>
<proteinExistence type="predicted"/>
<dbReference type="Gramene" id="KRH30981">
    <property type="protein sequence ID" value="KRH30981"/>
    <property type="gene ID" value="GLYMA_11G219300"/>
</dbReference>
<dbReference type="OMA" id="WIAINST"/>
<reference evidence="3 4" key="1">
    <citation type="journal article" date="2010" name="Nature">
        <title>Genome sequence of the palaeopolyploid soybean.</title>
        <authorList>
            <person name="Schmutz J."/>
            <person name="Cannon S.B."/>
            <person name="Schlueter J."/>
            <person name="Ma J."/>
            <person name="Mitros T."/>
            <person name="Nelson W."/>
            <person name="Hyten D.L."/>
            <person name="Song Q."/>
            <person name="Thelen J.J."/>
            <person name="Cheng J."/>
            <person name="Xu D."/>
            <person name="Hellsten U."/>
            <person name="May G.D."/>
            <person name="Yu Y."/>
            <person name="Sakurai T."/>
            <person name="Umezawa T."/>
            <person name="Bhattacharyya M.K."/>
            <person name="Sandhu D."/>
            <person name="Valliyodan B."/>
            <person name="Lindquist E."/>
            <person name="Peto M."/>
            <person name="Grant D."/>
            <person name="Shu S."/>
            <person name="Goodstein D."/>
            <person name="Barry K."/>
            <person name="Futrell-Griggs M."/>
            <person name="Abernathy B."/>
            <person name="Du J."/>
            <person name="Tian Z."/>
            <person name="Zhu L."/>
            <person name="Gill N."/>
            <person name="Joshi T."/>
            <person name="Libault M."/>
            <person name="Sethuraman A."/>
            <person name="Zhang X.-C."/>
            <person name="Shinozaki K."/>
            <person name="Nguyen H.T."/>
            <person name="Wing R.A."/>
            <person name="Cregan P."/>
            <person name="Specht J."/>
            <person name="Grimwood J."/>
            <person name="Rokhsar D."/>
            <person name="Stacey G."/>
            <person name="Shoemaker R.C."/>
            <person name="Jackson S.A."/>
        </authorList>
    </citation>
    <scope>NUCLEOTIDE SEQUENCE</scope>
    <source>
        <strain evidence="4">cv. Williams 82</strain>
        <tissue evidence="3">Callus</tissue>
    </source>
</reference>
<keyword evidence="1" id="KW-0175">Coiled coil</keyword>
<dbReference type="InParanoid" id="A0A0R0HUI9"/>
<evidence type="ECO:0000313" key="3">
    <source>
        <dbReference type="EMBL" id="KRH30981.1"/>
    </source>
</evidence>
<dbReference type="Pfam" id="PF03469">
    <property type="entry name" value="XH"/>
    <property type="match status" value="1"/>
</dbReference>
<dbReference type="InterPro" id="IPR005379">
    <property type="entry name" value="FDM1-5/IDN2_XH"/>
</dbReference>
<dbReference type="PANTHER" id="PTHR21596:SF23">
    <property type="entry name" value="FACTOR OF DNA METHYLATION 4"/>
    <property type="match status" value="1"/>
</dbReference>
<dbReference type="EMBL" id="CM000844">
    <property type="protein sequence ID" value="KRH30981.1"/>
    <property type="molecule type" value="Genomic_DNA"/>
</dbReference>
<dbReference type="EnsemblPlants" id="KRH30981">
    <property type="protein sequence ID" value="KRH30981"/>
    <property type="gene ID" value="GLYMA_11G219300"/>
</dbReference>
<sequence>MANHISEEVMSKQSNGFASLKEEIESQKQNIIGVENKNIEKDVCMNKLNESLNMVKEMMKKENQQQEECQKELQNMKVLNFNTSRKMECIKKEHGLIAKELKESKVLNAIQHKKITAENPEKQRQILALQEAMKLQEGNNNNNNNVFKLTEELKLELEDKHLKGKLDVMKHTEDECMKTVGTLHMKEIEKEGLLKDLEEFNQSLIIKQHESNDELQKTRKKLIESIAGMSSHHGNIGVKRMGEIDIEPVHKALSAKRRYNNKAEAEHRALAMCSLWQKDLEEPNWHPFKIITADGKSKESMDEEDEKLKGLKRNWVLERTMQCGRFTITELWNKVEGRRATLEEGVEGKQKIAKYSKRVIVHA</sequence>
<feature type="domain" description="Factor of DNA methylation 1-5/IDN2" evidence="2">
    <location>
        <begin position="239"/>
        <end position="354"/>
    </location>
</feature>